<sequence>MTTKFIKTLYRLPSSLIAVSTMLYSVNGLAASPSYLEEQRALYDQAQQLLDNKQVDQYQAMRSKIAQYPLTPYVDYRTLLATLDEQSPQQVERFIEQHKSFPFSSRIRAPYIDMLARKQQWQTLLEFQADLPRGEQYQCHYYNAQYQTGNQALAFKGAEDLWLHGRSISDACDPLFKAWQKAGLRSDEQILNRMLLAFDARNGGLLKYLAKEVQSKQSQQQAQQMIALFNQPENVAAFAKKQPANTFYRKQSEMALQKLARKNVEQAQQAWATVVDGQKLTPPQAQKLADYIALRLVNSTDSAELISWRDQQIASSSSIKLKERRIRLAIQEADWSGIADWIATLPEEQANNLRWQYWLGRSEMATGAKAQGERRLEAILGERNFYSVAAAEQLNRAVVYPQTSLALQRSLVKPFNASLERIGELIARDKIAAAKSEWRHLLNRATPEQKQMLAAYAAQKRWHHLTVTATIQAKMWGNLALRFPLAHRWWFDFYGEKHSVDPVTLMSLARQESAMDIEAKSPVGARGVMQIMPATAKYTARKYDLGYAGVDDLYKVGKNIEIGSRYLQSLLEKYDNNRIFAFAAYNAGPGRVKTWRGRTQEKLDAYAFIEAIPFNETRGYVQNILMFETYYRGLLKQDGVFLHENELNTKY</sequence>
<evidence type="ECO:0000256" key="1">
    <source>
        <dbReference type="ARBA" id="ARBA00007734"/>
    </source>
</evidence>
<keyword evidence="6" id="KW-0326">Glycosidase</keyword>
<dbReference type="SUPFAM" id="SSF48435">
    <property type="entry name" value="Bacterial muramidases"/>
    <property type="match status" value="1"/>
</dbReference>
<dbReference type="InterPro" id="IPR023346">
    <property type="entry name" value="Lysozyme-like_dom_sf"/>
</dbReference>
<dbReference type="Gene3D" id="1.10.530.10">
    <property type="match status" value="1"/>
</dbReference>
<feature type="domain" description="Lytic transglycosylase superhelical linker" evidence="5">
    <location>
        <begin position="416"/>
        <end position="479"/>
    </location>
</feature>
<dbReference type="CDD" id="cd13401">
    <property type="entry name" value="Slt70-like"/>
    <property type="match status" value="1"/>
</dbReference>
<dbReference type="InterPro" id="IPR037061">
    <property type="entry name" value="Lytic_TGlycoase_superhlx_L_sf"/>
</dbReference>
<evidence type="ECO:0000259" key="4">
    <source>
        <dbReference type="Pfam" id="PF01464"/>
    </source>
</evidence>
<comment type="similarity">
    <text evidence="1">Belongs to the transglycosylase Slt family.</text>
</comment>
<gene>
    <name evidence="6" type="ORF">VSVS05_02217</name>
</gene>
<name>A0A1C7FD61_9VIBR</name>
<protein>
    <submittedName>
        <fullName evidence="6">Soluble lytic murein transglycosylase</fullName>
        <ecNumber evidence="6">3.2.1.-</ecNumber>
    </submittedName>
</protein>
<dbReference type="SUPFAM" id="SSF53955">
    <property type="entry name" value="Lysozyme-like"/>
    <property type="match status" value="1"/>
</dbReference>
<evidence type="ECO:0000313" key="6">
    <source>
        <dbReference type="EMBL" id="ANU37314.1"/>
    </source>
</evidence>
<dbReference type="STRING" id="45658.VSVS12_00777"/>
<dbReference type="GO" id="GO:0004553">
    <property type="term" value="F:hydrolase activity, hydrolyzing O-glycosyl compounds"/>
    <property type="evidence" value="ECO:0007669"/>
    <property type="project" value="InterPro"/>
</dbReference>
<dbReference type="AlphaFoldDB" id="A0A1C7FD61"/>
<dbReference type="NCBIfam" id="NF008631">
    <property type="entry name" value="PRK11619.1"/>
    <property type="match status" value="1"/>
</dbReference>
<dbReference type="EC" id="3.2.1.-" evidence="6"/>
<dbReference type="InterPro" id="IPR008939">
    <property type="entry name" value="Lytic_TGlycosylase_superhlx_U"/>
</dbReference>
<feature type="chain" id="PRO_5008885576" evidence="3">
    <location>
        <begin position="31"/>
        <end position="651"/>
    </location>
</feature>
<keyword evidence="2 3" id="KW-0732">Signal</keyword>
<dbReference type="InterPro" id="IPR012289">
    <property type="entry name" value="Lytic_TGlycosylase_superhlx_L"/>
</dbReference>
<dbReference type="PANTHER" id="PTHR37423:SF5">
    <property type="entry name" value="SOLUBLE LYTIC MUREIN TRANSGLYCOSYLASE"/>
    <property type="match status" value="1"/>
</dbReference>
<dbReference type="PATRIC" id="fig|45658.7.peg.2186"/>
<accession>A0A1C7FD61</accession>
<dbReference type="Pfam" id="PF00760">
    <property type="entry name" value="Cucumo_coat"/>
    <property type="match status" value="1"/>
</dbReference>
<dbReference type="GO" id="GO:0042597">
    <property type="term" value="C:periplasmic space"/>
    <property type="evidence" value="ECO:0007669"/>
    <property type="project" value="InterPro"/>
</dbReference>
<dbReference type="RefSeq" id="WP_065545672.1">
    <property type="nucleotide sequence ID" value="NZ_CP016414.1"/>
</dbReference>
<dbReference type="Pfam" id="PF14718">
    <property type="entry name" value="SLT_L"/>
    <property type="match status" value="1"/>
</dbReference>
<organism evidence="6 7">
    <name type="scientific">Vibrio scophthalmi</name>
    <dbReference type="NCBI Taxonomy" id="45658"/>
    <lineage>
        <taxon>Bacteria</taxon>
        <taxon>Pseudomonadati</taxon>
        <taxon>Pseudomonadota</taxon>
        <taxon>Gammaproteobacteria</taxon>
        <taxon>Vibrionales</taxon>
        <taxon>Vibrionaceae</taxon>
        <taxon>Vibrio</taxon>
    </lineage>
</organism>
<keyword evidence="7" id="KW-1185">Reference proteome</keyword>
<dbReference type="Gene3D" id="1.25.20.10">
    <property type="entry name" value="Bacterial muramidases"/>
    <property type="match status" value="1"/>
</dbReference>
<evidence type="ECO:0000256" key="2">
    <source>
        <dbReference type="ARBA" id="ARBA00022729"/>
    </source>
</evidence>
<feature type="domain" description="Transglycosylase SLT" evidence="4">
    <location>
        <begin position="493"/>
        <end position="604"/>
    </location>
</feature>
<reference evidence="6 7" key="1">
    <citation type="submission" date="2016-07" db="EMBL/GenBank/DDBJ databases">
        <title>Genome sequencing of Vibrio scophthalmi strain VS-05, an isolated from Paralichthys olivaceus.</title>
        <authorList>
            <person name="Han H.-J."/>
        </authorList>
    </citation>
    <scope>NUCLEOTIDE SEQUENCE [LARGE SCALE GENOMIC DNA]</scope>
    <source>
        <strain evidence="6 7">VS-05</strain>
    </source>
</reference>
<dbReference type="EMBL" id="CP016414">
    <property type="protein sequence ID" value="ANU37314.1"/>
    <property type="molecule type" value="Genomic_DNA"/>
</dbReference>
<dbReference type="InterPro" id="IPR008258">
    <property type="entry name" value="Transglycosylase_SLT_dom_1"/>
</dbReference>
<dbReference type="GeneID" id="96872790"/>
<keyword evidence="6" id="KW-0378">Hydrolase</keyword>
<evidence type="ECO:0000256" key="3">
    <source>
        <dbReference type="SAM" id="SignalP"/>
    </source>
</evidence>
<evidence type="ECO:0000313" key="7">
    <source>
        <dbReference type="Proteomes" id="UP000092528"/>
    </source>
</evidence>
<evidence type="ECO:0000259" key="5">
    <source>
        <dbReference type="Pfam" id="PF14718"/>
    </source>
</evidence>
<feature type="signal peptide" evidence="3">
    <location>
        <begin position="1"/>
        <end position="30"/>
    </location>
</feature>
<dbReference type="Pfam" id="PF01464">
    <property type="entry name" value="SLT"/>
    <property type="match status" value="1"/>
</dbReference>
<dbReference type="PANTHER" id="PTHR37423">
    <property type="entry name" value="SOLUBLE LYTIC MUREIN TRANSGLYCOSYLASE-RELATED"/>
    <property type="match status" value="1"/>
</dbReference>
<dbReference type="Gene3D" id="1.10.1240.20">
    <property type="entry name" value="Lytic transglycosylase, superhelical linker domain"/>
    <property type="match status" value="1"/>
</dbReference>
<dbReference type="Proteomes" id="UP000092528">
    <property type="component" value="Chromosome 1"/>
</dbReference>
<proteinExistence type="inferred from homology"/>